<dbReference type="InterPro" id="IPR000086">
    <property type="entry name" value="NUDIX_hydrolase_dom"/>
</dbReference>
<dbReference type="STRING" id="420998.JDO7802_01423"/>
<gene>
    <name evidence="4" type="ORF">JDO7802_01423</name>
</gene>
<dbReference type="InterPro" id="IPR015797">
    <property type="entry name" value="NUDIX_hydrolase-like_dom_sf"/>
</dbReference>
<proteinExistence type="predicted"/>
<dbReference type="RefSeq" id="WP_055083984.1">
    <property type="nucleotide sequence ID" value="NZ_CXSU01000011.1"/>
</dbReference>
<dbReference type="PANTHER" id="PTHR43046:SF2">
    <property type="entry name" value="8-OXO-DGTP DIPHOSPHATASE-RELATED"/>
    <property type="match status" value="1"/>
</dbReference>
<dbReference type="PANTHER" id="PTHR43046">
    <property type="entry name" value="GDP-MANNOSE MANNOSYL HYDROLASE"/>
    <property type="match status" value="1"/>
</dbReference>
<keyword evidence="2 4" id="KW-0378">Hydrolase</keyword>
<evidence type="ECO:0000259" key="3">
    <source>
        <dbReference type="PROSITE" id="PS51462"/>
    </source>
</evidence>
<dbReference type="EMBL" id="CXSU01000011">
    <property type="protein sequence ID" value="CTQ49409.1"/>
    <property type="molecule type" value="Genomic_DNA"/>
</dbReference>
<name>A0A0M6YI02_9RHOB</name>
<organism evidence="4 5">
    <name type="scientific">Jannaschia donghaensis</name>
    <dbReference type="NCBI Taxonomy" id="420998"/>
    <lineage>
        <taxon>Bacteria</taxon>
        <taxon>Pseudomonadati</taxon>
        <taxon>Pseudomonadota</taxon>
        <taxon>Alphaproteobacteria</taxon>
        <taxon>Rhodobacterales</taxon>
        <taxon>Roseobacteraceae</taxon>
        <taxon>Jannaschia</taxon>
    </lineage>
</organism>
<evidence type="ECO:0000256" key="2">
    <source>
        <dbReference type="ARBA" id="ARBA00022801"/>
    </source>
</evidence>
<evidence type="ECO:0000313" key="4">
    <source>
        <dbReference type="EMBL" id="CTQ49409.1"/>
    </source>
</evidence>
<dbReference type="InterPro" id="IPR020084">
    <property type="entry name" value="NUDIX_hydrolase_CS"/>
</dbReference>
<sequence length="152" mass="16631">MNFTTGLPRAGRPPQPGVAYRMRPGAYAVLLRGRSVLLTRQITGDIDELQLPGGGIDPDEAPLPALIREIYEETGYSARVLHRLGGFRHFAWMSDYGIHAQKICHIYLGQPGLRRGPPGEAGHAAVWMPVGEAARRVASPGSRMILRRLAGR</sequence>
<feature type="domain" description="Nudix hydrolase" evidence="3">
    <location>
        <begin position="21"/>
        <end position="150"/>
    </location>
</feature>
<comment type="cofactor">
    <cofactor evidence="1">
        <name>Mg(2+)</name>
        <dbReference type="ChEBI" id="CHEBI:18420"/>
    </cofactor>
</comment>
<dbReference type="PROSITE" id="PS51462">
    <property type="entry name" value="NUDIX"/>
    <property type="match status" value="1"/>
</dbReference>
<dbReference type="SUPFAM" id="SSF55811">
    <property type="entry name" value="Nudix"/>
    <property type="match status" value="1"/>
</dbReference>
<accession>A0A0M6YI02</accession>
<protein>
    <submittedName>
        <fullName evidence="4">RNA pyrophosphohydrolase</fullName>
    </submittedName>
</protein>
<dbReference type="GO" id="GO:0016787">
    <property type="term" value="F:hydrolase activity"/>
    <property type="evidence" value="ECO:0007669"/>
    <property type="project" value="UniProtKB-KW"/>
</dbReference>
<dbReference type="Gene3D" id="3.90.79.10">
    <property type="entry name" value="Nucleoside Triphosphate Pyrophosphohydrolase"/>
    <property type="match status" value="1"/>
</dbReference>
<dbReference type="Pfam" id="PF00293">
    <property type="entry name" value="NUDIX"/>
    <property type="match status" value="1"/>
</dbReference>
<dbReference type="AlphaFoldDB" id="A0A0M6YI02"/>
<dbReference type="OrthoDB" id="9816040at2"/>
<keyword evidence="5" id="KW-1185">Reference proteome</keyword>
<dbReference type="Proteomes" id="UP000049222">
    <property type="component" value="Unassembled WGS sequence"/>
</dbReference>
<reference evidence="4 5" key="1">
    <citation type="submission" date="2015-07" db="EMBL/GenBank/DDBJ databases">
        <authorList>
            <person name="Noorani M."/>
        </authorList>
    </citation>
    <scope>NUCLEOTIDE SEQUENCE [LARGE SCALE GENOMIC DNA]</scope>
    <source>
        <strain evidence="4 5">CECT 7802</strain>
    </source>
</reference>
<dbReference type="PROSITE" id="PS00893">
    <property type="entry name" value="NUDIX_BOX"/>
    <property type="match status" value="1"/>
</dbReference>
<evidence type="ECO:0000313" key="5">
    <source>
        <dbReference type="Proteomes" id="UP000049222"/>
    </source>
</evidence>
<evidence type="ECO:0000256" key="1">
    <source>
        <dbReference type="ARBA" id="ARBA00001946"/>
    </source>
</evidence>